<evidence type="ECO:0000256" key="4">
    <source>
        <dbReference type="SAM" id="Phobius"/>
    </source>
</evidence>
<comment type="similarity">
    <text evidence="1 3">Belongs to the N-Me-Phe pilin family.</text>
</comment>
<keyword evidence="4" id="KW-1133">Transmembrane helix</keyword>
<dbReference type="InterPro" id="IPR001082">
    <property type="entry name" value="Pilin"/>
</dbReference>
<dbReference type="AlphaFoldDB" id="A0A934JVT2"/>
<dbReference type="InterPro" id="IPR045584">
    <property type="entry name" value="Pilin-like"/>
</dbReference>
<dbReference type="Gene3D" id="3.30.700.10">
    <property type="entry name" value="Glycoprotein, Type 4 Pilin"/>
    <property type="match status" value="1"/>
</dbReference>
<keyword evidence="2" id="KW-0488">Methylation</keyword>
<reference evidence="5" key="1">
    <citation type="submission" date="2020-12" db="EMBL/GenBank/DDBJ databases">
        <title>Marinomonas arctica sp. nov., a psychrotolerant bacterium isolated from the Arctic.</title>
        <authorList>
            <person name="Zhang Y."/>
        </authorList>
    </citation>
    <scope>NUCLEOTIDE SEQUENCE</scope>
    <source>
        <strain evidence="5">C1424</strain>
    </source>
</reference>
<organism evidence="5 6">
    <name type="scientific">Marinomonas transparens</name>
    <dbReference type="NCBI Taxonomy" id="2795388"/>
    <lineage>
        <taxon>Bacteria</taxon>
        <taxon>Pseudomonadati</taxon>
        <taxon>Pseudomonadota</taxon>
        <taxon>Gammaproteobacteria</taxon>
        <taxon>Oceanospirillales</taxon>
        <taxon>Oceanospirillaceae</taxon>
        <taxon>Marinomonas</taxon>
    </lineage>
</organism>
<dbReference type="InterPro" id="IPR012902">
    <property type="entry name" value="N_methyl_site"/>
</dbReference>
<keyword evidence="3" id="KW-0281">Fimbrium</keyword>
<evidence type="ECO:0000256" key="1">
    <source>
        <dbReference type="ARBA" id="ARBA00005233"/>
    </source>
</evidence>
<proteinExistence type="inferred from homology"/>
<dbReference type="GO" id="GO:0009289">
    <property type="term" value="C:pilus"/>
    <property type="evidence" value="ECO:0007669"/>
    <property type="project" value="InterPro"/>
</dbReference>
<dbReference type="SUPFAM" id="SSF54523">
    <property type="entry name" value="Pili subunits"/>
    <property type="match status" value="1"/>
</dbReference>
<dbReference type="Pfam" id="PF07963">
    <property type="entry name" value="N_methyl"/>
    <property type="match status" value="1"/>
</dbReference>
<dbReference type="GO" id="GO:0007155">
    <property type="term" value="P:cell adhesion"/>
    <property type="evidence" value="ECO:0007669"/>
    <property type="project" value="InterPro"/>
</dbReference>
<evidence type="ECO:0000256" key="3">
    <source>
        <dbReference type="RuleBase" id="RU000389"/>
    </source>
</evidence>
<dbReference type="Pfam" id="PF00114">
    <property type="entry name" value="Pilin"/>
    <property type="match status" value="1"/>
</dbReference>
<keyword evidence="4" id="KW-0812">Transmembrane</keyword>
<dbReference type="Proteomes" id="UP000628710">
    <property type="component" value="Unassembled WGS sequence"/>
</dbReference>
<feature type="transmembrane region" description="Helical" evidence="4">
    <location>
        <begin position="6"/>
        <end position="28"/>
    </location>
</feature>
<keyword evidence="6" id="KW-1185">Reference proteome</keyword>
<keyword evidence="4" id="KW-0472">Membrane</keyword>
<name>A0A934JVT2_9GAMM</name>
<evidence type="ECO:0000256" key="2">
    <source>
        <dbReference type="ARBA" id="ARBA00022481"/>
    </source>
</evidence>
<accession>A0A934JVT2</accession>
<dbReference type="NCBIfam" id="TIGR02532">
    <property type="entry name" value="IV_pilin_GFxxxE"/>
    <property type="match status" value="1"/>
</dbReference>
<evidence type="ECO:0000313" key="6">
    <source>
        <dbReference type="Proteomes" id="UP000628710"/>
    </source>
</evidence>
<dbReference type="PROSITE" id="PS00409">
    <property type="entry name" value="PROKAR_NTER_METHYL"/>
    <property type="match status" value="1"/>
</dbReference>
<comment type="caution">
    <text evidence="5">The sequence shown here is derived from an EMBL/GenBank/DDBJ whole genome shotgun (WGS) entry which is preliminary data.</text>
</comment>
<evidence type="ECO:0000313" key="5">
    <source>
        <dbReference type="EMBL" id="MBJ7538129.1"/>
    </source>
</evidence>
<sequence length="149" mass="16643">MSHKPFAHGFTLLELMVVIAIISILASVSAPTFTRQITKAKLVEAQNLATQHQSLVEEYILLEGLFPTTTEFDQIKTTLNDDTIVKSISVSQQNDDTGHLIIALKKSTGIKENQNITYIRDSNKTWHCTSDINQNVLPQQCDSLEGEEE</sequence>
<gene>
    <name evidence="5" type="ORF">I8J31_10625</name>
</gene>
<protein>
    <submittedName>
        <fullName evidence="5">Pilin</fullName>
    </submittedName>
</protein>
<dbReference type="EMBL" id="JAEMNX010000011">
    <property type="protein sequence ID" value="MBJ7538129.1"/>
    <property type="molecule type" value="Genomic_DNA"/>
</dbReference>
<dbReference type="RefSeq" id="WP_199468538.1">
    <property type="nucleotide sequence ID" value="NZ_JAEMNX010000011.1"/>
</dbReference>